<evidence type="ECO:0000256" key="3">
    <source>
        <dbReference type="ARBA" id="ARBA00023082"/>
    </source>
</evidence>
<dbReference type="Proteomes" id="UP000501747">
    <property type="component" value="Chromosome"/>
</dbReference>
<comment type="similarity">
    <text evidence="1">Belongs to the sigma-70 factor family. ECF subfamily.</text>
</comment>
<protein>
    <submittedName>
        <fullName evidence="8">RNA polymerase sigma factor</fullName>
    </submittedName>
</protein>
<feature type="domain" description="RNA polymerase sigma factor 70 region 4 type 2" evidence="7">
    <location>
        <begin position="102"/>
        <end position="152"/>
    </location>
</feature>
<dbReference type="EMBL" id="CP049887">
    <property type="protein sequence ID" value="QIL48595.1"/>
    <property type="molecule type" value="Genomic_DNA"/>
</dbReference>
<organism evidence="8 9">
    <name type="scientific">Vagococcus hydrophili</name>
    <dbReference type="NCBI Taxonomy" id="2714947"/>
    <lineage>
        <taxon>Bacteria</taxon>
        <taxon>Bacillati</taxon>
        <taxon>Bacillota</taxon>
        <taxon>Bacilli</taxon>
        <taxon>Lactobacillales</taxon>
        <taxon>Enterococcaceae</taxon>
        <taxon>Vagococcus</taxon>
    </lineage>
</organism>
<keyword evidence="4" id="KW-0238">DNA-binding</keyword>
<evidence type="ECO:0000256" key="2">
    <source>
        <dbReference type="ARBA" id="ARBA00023015"/>
    </source>
</evidence>
<keyword evidence="3" id="KW-0731">Sigma factor</keyword>
<evidence type="ECO:0000313" key="8">
    <source>
        <dbReference type="EMBL" id="QIL48595.1"/>
    </source>
</evidence>
<gene>
    <name evidence="8" type="ORF">G7082_08810</name>
</gene>
<evidence type="ECO:0000256" key="4">
    <source>
        <dbReference type="ARBA" id="ARBA00023125"/>
    </source>
</evidence>
<dbReference type="InterPro" id="IPR007627">
    <property type="entry name" value="RNA_pol_sigma70_r2"/>
</dbReference>
<evidence type="ECO:0000259" key="6">
    <source>
        <dbReference type="Pfam" id="PF04542"/>
    </source>
</evidence>
<dbReference type="PANTHER" id="PTHR43133:SF8">
    <property type="entry name" value="RNA POLYMERASE SIGMA FACTOR HI_1459-RELATED"/>
    <property type="match status" value="1"/>
</dbReference>
<dbReference type="InterPro" id="IPR036388">
    <property type="entry name" value="WH-like_DNA-bd_sf"/>
</dbReference>
<dbReference type="AlphaFoldDB" id="A0A6G8AUH6"/>
<evidence type="ECO:0000259" key="7">
    <source>
        <dbReference type="Pfam" id="PF08281"/>
    </source>
</evidence>
<dbReference type="NCBIfam" id="TIGR02937">
    <property type="entry name" value="sigma70-ECF"/>
    <property type="match status" value="1"/>
</dbReference>
<dbReference type="Pfam" id="PF08281">
    <property type="entry name" value="Sigma70_r4_2"/>
    <property type="match status" value="1"/>
</dbReference>
<dbReference type="Gene3D" id="1.10.10.10">
    <property type="entry name" value="Winged helix-like DNA-binding domain superfamily/Winged helix DNA-binding domain"/>
    <property type="match status" value="1"/>
</dbReference>
<proteinExistence type="inferred from homology"/>
<keyword evidence="2" id="KW-0805">Transcription regulation</keyword>
<evidence type="ECO:0000313" key="9">
    <source>
        <dbReference type="Proteomes" id="UP000501747"/>
    </source>
</evidence>
<dbReference type="PANTHER" id="PTHR43133">
    <property type="entry name" value="RNA POLYMERASE ECF-TYPE SIGMA FACTO"/>
    <property type="match status" value="1"/>
</dbReference>
<dbReference type="GO" id="GO:0006352">
    <property type="term" value="P:DNA-templated transcription initiation"/>
    <property type="evidence" value="ECO:0007669"/>
    <property type="project" value="InterPro"/>
</dbReference>
<dbReference type="Pfam" id="PF04542">
    <property type="entry name" value="Sigma70_r2"/>
    <property type="match status" value="1"/>
</dbReference>
<dbReference type="SUPFAM" id="SSF88659">
    <property type="entry name" value="Sigma3 and sigma4 domains of RNA polymerase sigma factors"/>
    <property type="match status" value="1"/>
</dbReference>
<evidence type="ECO:0000256" key="1">
    <source>
        <dbReference type="ARBA" id="ARBA00010641"/>
    </source>
</evidence>
<dbReference type="CDD" id="cd06171">
    <property type="entry name" value="Sigma70_r4"/>
    <property type="match status" value="1"/>
</dbReference>
<dbReference type="GO" id="GO:0003677">
    <property type="term" value="F:DNA binding"/>
    <property type="evidence" value="ECO:0007669"/>
    <property type="project" value="UniProtKB-KW"/>
</dbReference>
<dbReference type="GO" id="GO:0016987">
    <property type="term" value="F:sigma factor activity"/>
    <property type="evidence" value="ECO:0007669"/>
    <property type="project" value="UniProtKB-KW"/>
</dbReference>
<dbReference type="RefSeq" id="WP_166034732.1">
    <property type="nucleotide sequence ID" value="NZ_CP049887.1"/>
</dbReference>
<dbReference type="InterPro" id="IPR013249">
    <property type="entry name" value="RNA_pol_sigma70_r4_t2"/>
</dbReference>
<sequence length="166" mass="19566">MRKGDSLDQFLLDLGNQCYRLLIAKGASPHEAEDVVQEAYYKLIKIVPELKESQIKAWFFRVALNQFIDEKRKIKRLVLVEQTFFDDHPKKMDDYQRIVDLDQIECQLESVKPEYQEILILKYYYGLSYLEISDILEIKPDSVKQKLARARKSAIKERNDGDGTQF</sequence>
<evidence type="ECO:0000256" key="5">
    <source>
        <dbReference type="ARBA" id="ARBA00023163"/>
    </source>
</evidence>
<dbReference type="InterPro" id="IPR014284">
    <property type="entry name" value="RNA_pol_sigma-70_dom"/>
</dbReference>
<keyword evidence="5" id="KW-0804">Transcription</keyword>
<dbReference type="InterPro" id="IPR039425">
    <property type="entry name" value="RNA_pol_sigma-70-like"/>
</dbReference>
<accession>A0A6G8AUH6</accession>
<name>A0A6G8AUH6_9ENTE</name>
<dbReference type="Gene3D" id="1.10.1740.10">
    <property type="match status" value="1"/>
</dbReference>
<dbReference type="SUPFAM" id="SSF88946">
    <property type="entry name" value="Sigma2 domain of RNA polymerase sigma factors"/>
    <property type="match status" value="1"/>
</dbReference>
<dbReference type="InterPro" id="IPR013324">
    <property type="entry name" value="RNA_pol_sigma_r3/r4-like"/>
</dbReference>
<reference evidence="8 9" key="1">
    <citation type="submission" date="2020-03" db="EMBL/GenBank/DDBJ databases">
        <title>Vagococcus sp. nov., isolated from beetles.</title>
        <authorList>
            <person name="Hyun D.-W."/>
            <person name="Bae J.-W."/>
        </authorList>
    </citation>
    <scope>NUCLEOTIDE SEQUENCE [LARGE SCALE GENOMIC DNA]</scope>
    <source>
        <strain evidence="8 9">HDW17B</strain>
    </source>
</reference>
<feature type="domain" description="RNA polymerase sigma-70 region 2" evidence="6">
    <location>
        <begin position="18"/>
        <end position="76"/>
    </location>
</feature>
<dbReference type="InterPro" id="IPR013325">
    <property type="entry name" value="RNA_pol_sigma_r2"/>
</dbReference>
<dbReference type="KEGG" id="vhy:G7082_08810"/>
<keyword evidence="9" id="KW-1185">Reference proteome</keyword>